<name>A0A6H0EVQ0_9HEXA</name>
<evidence type="ECO:0000256" key="4">
    <source>
        <dbReference type="ARBA" id="ARBA00022448"/>
    </source>
</evidence>
<dbReference type="InterPro" id="IPR038430">
    <property type="entry name" value="NDAH_ubi_oxred_su3_sf"/>
</dbReference>
<feature type="transmembrane region" description="Helical" evidence="9">
    <location>
        <begin position="6"/>
        <end position="25"/>
    </location>
</feature>
<comment type="function">
    <text evidence="9">Core subunit of the mitochondrial membrane respiratory chain NADH dehydrogenase (Complex I) which catalyzes electron transfer from NADH through the respiratory chain, using ubiquinone as an electron acceptor. Essential for the catalytic activity of complex I.</text>
</comment>
<evidence type="ECO:0000313" key="10">
    <source>
        <dbReference type="EMBL" id="QIT06412.1"/>
    </source>
</evidence>
<keyword evidence="9" id="KW-0830">Ubiquinone</keyword>
<dbReference type="GO" id="GO:0031966">
    <property type="term" value="C:mitochondrial membrane"/>
    <property type="evidence" value="ECO:0007669"/>
    <property type="project" value="UniProtKB-SubCell"/>
</dbReference>
<feature type="transmembrane region" description="Helical" evidence="9">
    <location>
        <begin position="57"/>
        <end position="79"/>
    </location>
</feature>
<keyword evidence="9" id="KW-0249">Electron transport</keyword>
<comment type="similarity">
    <text evidence="2 9">Belongs to the complex I subunit 3 family.</text>
</comment>
<dbReference type="InterPro" id="IPR000440">
    <property type="entry name" value="NADH_UbQ/plastoQ_OxRdtase_su3"/>
</dbReference>
<accession>A0A6H0EVQ0</accession>
<gene>
    <name evidence="10" type="primary">ND3</name>
</gene>
<organism evidence="10">
    <name type="scientific">Neelides sp. FZ-2019</name>
    <dbReference type="NCBI Taxonomy" id="2583951"/>
    <lineage>
        <taxon>Eukaryota</taxon>
        <taxon>Metazoa</taxon>
        <taxon>Ecdysozoa</taxon>
        <taxon>Arthropoda</taxon>
        <taxon>Hexapoda</taxon>
        <taxon>Collembola</taxon>
        <taxon>Neelipleona</taxon>
        <taxon>Neelidae</taxon>
        <taxon>Neelides</taxon>
    </lineage>
</organism>
<dbReference type="GO" id="GO:0008137">
    <property type="term" value="F:NADH dehydrogenase (ubiquinone) activity"/>
    <property type="evidence" value="ECO:0007669"/>
    <property type="project" value="UniProtKB-UniRule"/>
</dbReference>
<dbReference type="AlphaFoldDB" id="A0A6H0EVQ0"/>
<keyword evidence="9" id="KW-0520">NAD</keyword>
<feature type="transmembrane region" description="Helical" evidence="9">
    <location>
        <begin position="85"/>
        <end position="105"/>
    </location>
</feature>
<dbReference type="EMBL" id="MK431893">
    <property type="protein sequence ID" value="QIT06412.1"/>
    <property type="molecule type" value="Genomic_DNA"/>
</dbReference>
<evidence type="ECO:0000256" key="8">
    <source>
        <dbReference type="ARBA" id="ARBA00049551"/>
    </source>
</evidence>
<keyword evidence="7 9" id="KW-0472">Membrane</keyword>
<dbReference type="Pfam" id="PF00507">
    <property type="entry name" value="Oxidored_q4"/>
    <property type="match status" value="1"/>
</dbReference>
<reference evidence="10" key="1">
    <citation type="submission" date="2019-01" db="EMBL/GenBank/DDBJ databases">
        <title>Mitochondrial phylogenomics of Collembola.</title>
        <authorList>
            <person name="Sun X."/>
            <person name="Xie Z.-J."/>
            <person name="Dong J."/>
            <person name="Yu D.-Y."/>
        </authorList>
    </citation>
    <scope>NUCLEOTIDE SEQUENCE</scope>
</reference>
<protein>
    <recommendedName>
        <fullName evidence="3 9">NADH-ubiquinone oxidoreductase chain 3</fullName>
        <ecNumber evidence="9">7.1.1.2</ecNumber>
    </recommendedName>
</protein>
<evidence type="ECO:0000256" key="1">
    <source>
        <dbReference type="ARBA" id="ARBA00004370"/>
    </source>
</evidence>
<comment type="catalytic activity">
    <reaction evidence="8 9">
        <text>a ubiquinone + NADH + 5 H(+)(in) = a ubiquinol + NAD(+) + 4 H(+)(out)</text>
        <dbReference type="Rhea" id="RHEA:29091"/>
        <dbReference type="Rhea" id="RHEA-COMP:9565"/>
        <dbReference type="Rhea" id="RHEA-COMP:9566"/>
        <dbReference type="ChEBI" id="CHEBI:15378"/>
        <dbReference type="ChEBI" id="CHEBI:16389"/>
        <dbReference type="ChEBI" id="CHEBI:17976"/>
        <dbReference type="ChEBI" id="CHEBI:57540"/>
        <dbReference type="ChEBI" id="CHEBI:57945"/>
        <dbReference type="EC" id="7.1.1.2"/>
    </reaction>
</comment>
<geneLocation type="mitochondrion" evidence="10"/>
<proteinExistence type="inferred from homology"/>
<sequence>MKCMISMIIMILSLGSILILLNSLIGTKNAYSKEKMSPFECGFEPHSSARLFFSMRFYLIAIIFLIFDIELTLIIPVPFSINLEIPSYPIILMITFMTILILGLIHEWMGGALEWTK</sequence>
<evidence type="ECO:0000256" key="6">
    <source>
        <dbReference type="ARBA" id="ARBA00022989"/>
    </source>
</evidence>
<dbReference type="PANTHER" id="PTHR11058">
    <property type="entry name" value="NADH-UBIQUINONE OXIDOREDUCTASE CHAIN 3"/>
    <property type="match status" value="1"/>
</dbReference>
<evidence type="ECO:0000256" key="9">
    <source>
        <dbReference type="RuleBase" id="RU003640"/>
    </source>
</evidence>
<evidence type="ECO:0000256" key="7">
    <source>
        <dbReference type="ARBA" id="ARBA00023136"/>
    </source>
</evidence>
<keyword evidence="5 9" id="KW-0812">Transmembrane</keyword>
<dbReference type="EC" id="7.1.1.2" evidence="9"/>
<keyword evidence="9 10" id="KW-0496">Mitochondrion</keyword>
<evidence type="ECO:0000256" key="5">
    <source>
        <dbReference type="ARBA" id="ARBA00022692"/>
    </source>
</evidence>
<evidence type="ECO:0000256" key="2">
    <source>
        <dbReference type="ARBA" id="ARBA00008472"/>
    </source>
</evidence>
<dbReference type="GO" id="GO:0030964">
    <property type="term" value="C:NADH dehydrogenase complex"/>
    <property type="evidence" value="ECO:0007669"/>
    <property type="project" value="TreeGrafter"/>
</dbReference>
<keyword evidence="4 9" id="KW-0813">Transport</keyword>
<keyword evidence="6 9" id="KW-1133">Transmembrane helix</keyword>
<keyword evidence="9" id="KW-0679">Respiratory chain</keyword>
<evidence type="ECO:0000256" key="3">
    <source>
        <dbReference type="ARBA" id="ARBA00021007"/>
    </source>
</evidence>
<comment type="subcellular location">
    <subcellularLocation>
        <location evidence="1">Membrane</location>
    </subcellularLocation>
    <subcellularLocation>
        <location evidence="9">Mitochondrion membrane</location>
        <topology evidence="9">Multi-pass membrane protein</topology>
    </subcellularLocation>
</comment>
<dbReference type="PANTHER" id="PTHR11058:SF9">
    <property type="entry name" value="NADH-UBIQUINONE OXIDOREDUCTASE CHAIN 3"/>
    <property type="match status" value="1"/>
</dbReference>
<keyword evidence="9" id="KW-1278">Translocase</keyword>
<dbReference type="Gene3D" id="1.20.58.1610">
    <property type="entry name" value="NADH:ubiquinone/plastoquinone oxidoreductase, chain 3"/>
    <property type="match status" value="1"/>
</dbReference>